<feature type="region of interest" description="Disordered" evidence="1">
    <location>
        <begin position="1"/>
        <end position="75"/>
    </location>
</feature>
<dbReference type="InterPro" id="IPR052336">
    <property type="entry name" value="MlaD_Phospholipid_Transporter"/>
</dbReference>
<dbReference type="Pfam" id="PF02470">
    <property type="entry name" value="MlaD"/>
    <property type="match status" value="1"/>
</dbReference>
<gene>
    <name evidence="3" type="ORF">F5X71_22685</name>
</gene>
<organism evidence="3 4">
    <name type="scientific">Nocardia brasiliensis</name>
    <dbReference type="NCBI Taxonomy" id="37326"/>
    <lineage>
        <taxon>Bacteria</taxon>
        <taxon>Bacillati</taxon>
        <taxon>Actinomycetota</taxon>
        <taxon>Actinomycetes</taxon>
        <taxon>Mycobacteriales</taxon>
        <taxon>Nocardiaceae</taxon>
        <taxon>Nocardia</taxon>
    </lineage>
</organism>
<reference evidence="3 4" key="1">
    <citation type="journal article" date="2019" name="ACS Chem. Biol.">
        <title>Identification and Mobilization of a Cryptic Antibiotic Biosynthesis Gene Locus from a Human-Pathogenic Nocardia Isolate.</title>
        <authorList>
            <person name="Herisse M."/>
            <person name="Ishida K."/>
            <person name="Porter J.L."/>
            <person name="Howden B."/>
            <person name="Hertweck C."/>
            <person name="Stinear T.P."/>
            <person name="Pidot S.J."/>
        </authorList>
    </citation>
    <scope>NUCLEOTIDE SEQUENCE [LARGE SCALE GENOMIC DNA]</scope>
    <source>
        <strain evidence="3 4">AUSMDU00024985</strain>
    </source>
</reference>
<feature type="compositionally biased region" description="Basic residues" evidence="1">
    <location>
        <begin position="17"/>
        <end position="32"/>
    </location>
</feature>
<evidence type="ECO:0000259" key="2">
    <source>
        <dbReference type="Pfam" id="PF02470"/>
    </source>
</evidence>
<name>A0A6G9Y328_NOCBR</name>
<dbReference type="PANTHER" id="PTHR33371">
    <property type="entry name" value="INTERMEMBRANE PHOSPHOLIPID TRANSPORT SYSTEM BINDING PROTEIN MLAD-RELATED"/>
    <property type="match status" value="1"/>
</dbReference>
<dbReference type="Proteomes" id="UP000501705">
    <property type="component" value="Chromosome"/>
</dbReference>
<protein>
    <submittedName>
        <fullName evidence="3">MCE family protein</fullName>
    </submittedName>
</protein>
<dbReference type="GO" id="GO:0005576">
    <property type="term" value="C:extracellular region"/>
    <property type="evidence" value="ECO:0007669"/>
    <property type="project" value="TreeGrafter"/>
</dbReference>
<sequence>MARHAGAAGQSEERYRAGRRLLHGAVPRRRSRTGVPAGDRAQRRQVRPAVLRVPRPDRAGGASVRGAGGQHRGSADAIAAGGVRAGHRPRPGHGRAAGELRTTALRVGRRQAGRAAPGHPRIGGCAVKRLLLAALVLLLTGCGVRATDVPIPGTYLAGDTFAIRIEFGSVLNLPDRAKVISEGVEVGMLDRIELIGATAVATVDLKSDVRLPKSATAELRQSTILGDIHIALTAPPNAGPPFLVDGDVITRDRTVPAANVEDILRAMSNIVTGGRFGEMQDLIVSVNAAFPTDQADLQRILTGGRNALHDLATHSDELDRILAGAASVTTTLEANKDNVDRTLTLGPGRAAGLADVLFGLVQLIIDGGTLATYVGDLALPLRGDLHDIIAILAPAAGTIGSADTTVAMNVDTMNRLLREKLIPFFSAAPNIRVQRVSADAVAADAAARSDQMIQVLRSIGMVR</sequence>
<dbReference type="InterPro" id="IPR003399">
    <property type="entry name" value="Mce/MlaD"/>
</dbReference>
<evidence type="ECO:0000313" key="4">
    <source>
        <dbReference type="Proteomes" id="UP000501705"/>
    </source>
</evidence>
<dbReference type="AlphaFoldDB" id="A0A6G9Y328"/>
<feature type="domain" description="Mce/MlaD" evidence="2">
    <location>
        <begin position="162"/>
        <end position="234"/>
    </location>
</feature>
<accession>A0A6G9Y328</accession>
<evidence type="ECO:0000256" key="1">
    <source>
        <dbReference type="SAM" id="MobiDB-lite"/>
    </source>
</evidence>
<dbReference type="EMBL" id="CP046171">
    <property type="protein sequence ID" value="QIS07602.1"/>
    <property type="molecule type" value="Genomic_DNA"/>
</dbReference>
<evidence type="ECO:0000313" key="3">
    <source>
        <dbReference type="EMBL" id="QIS07602.1"/>
    </source>
</evidence>
<dbReference type="PANTHER" id="PTHR33371:SF15">
    <property type="entry name" value="LIPOPROTEIN LPRN"/>
    <property type="match status" value="1"/>
</dbReference>
<proteinExistence type="predicted"/>